<protein>
    <recommendedName>
        <fullName evidence="5">Alcohol dehydrogenase-like C-terminal domain-containing protein</fullName>
    </recommendedName>
</protein>
<proteinExistence type="predicted"/>
<dbReference type="InterPro" id="IPR036291">
    <property type="entry name" value="NAD(P)-bd_dom_sf"/>
</dbReference>
<dbReference type="Gene3D" id="3.40.50.720">
    <property type="entry name" value="NAD(P)-binding Rossmann-like Domain"/>
    <property type="match status" value="1"/>
</dbReference>
<gene>
    <name evidence="6" type="ORF">CONLIGDRAFT_639966</name>
</gene>
<accession>A0A1J7J6D5</accession>
<evidence type="ECO:0000256" key="1">
    <source>
        <dbReference type="ARBA" id="ARBA00001947"/>
    </source>
</evidence>
<dbReference type="PANTHER" id="PTHR42940">
    <property type="entry name" value="ALCOHOL DEHYDROGENASE 1-RELATED"/>
    <property type="match status" value="1"/>
</dbReference>
<keyword evidence="3" id="KW-0862">Zinc</keyword>
<dbReference type="InParanoid" id="A0A1J7J6D5"/>
<dbReference type="SUPFAM" id="SSF51735">
    <property type="entry name" value="NAD(P)-binding Rossmann-fold domains"/>
    <property type="match status" value="1"/>
</dbReference>
<dbReference type="Pfam" id="PF00107">
    <property type="entry name" value="ADH_zinc_N"/>
    <property type="match status" value="1"/>
</dbReference>
<keyword evidence="7" id="KW-1185">Reference proteome</keyword>
<dbReference type="GO" id="GO:0004022">
    <property type="term" value="F:alcohol dehydrogenase (NAD+) activity"/>
    <property type="evidence" value="ECO:0007669"/>
    <property type="project" value="TreeGrafter"/>
</dbReference>
<evidence type="ECO:0000259" key="5">
    <source>
        <dbReference type="Pfam" id="PF00107"/>
    </source>
</evidence>
<dbReference type="EMBL" id="KV875093">
    <property type="protein sequence ID" value="OIW35711.1"/>
    <property type="molecule type" value="Genomic_DNA"/>
</dbReference>
<reference evidence="6 7" key="1">
    <citation type="submission" date="2016-10" db="EMBL/GenBank/DDBJ databases">
        <title>Draft genome sequence of Coniochaeta ligniaria NRRL30616, a lignocellulolytic fungus for bioabatement of inhibitors in plant biomass hydrolysates.</title>
        <authorList>
            <consortium name="DOE Joint Genome Institute"/>
            <person name="Jimenez D.J."/>
            <person name="Hector R.E."/>
            <person name="Riley R."/>
            <person name="Sun H."/>
            <person name="Grigoriev I.V."/>
            <person name="Van Elsas J.D."/>
            <person name="Nichols N.N."/>
        </authorList>
    </citation>
    <scope>NUCLEOTIDE SEQUENCE [LARGE SCALE GENOMIC DNA]</scope>
    <source>
        <strain evidence="6 7">NRRL 30616</strain>
    </source>
</reference>
<feature type="domain" description="Alcohol dehydrogenase-like C-terminal" evidence="5">
    <location>
        <begin position="4"/>
        <end position="107"/>
    </location>
</feature>
<sequence length="138" mass="14597">MVDVSCDEDKKETATSLGASDFIDARKGNPGAALRDLGGAALVLTTALSSEAITPLIKGLNMQGKLVIVSVPGPITINTADLLKYGISVQAWPIGNNKDSEKAIDFADGHRFFGVVEKFPVALSTTGLRYVSLDLFTR</sequence>
<evidence type="ECO:0000256" key="4">
    <source>
        <dbReference type="ARBA" id="ARBA00023002"/>
    </source>
</evidence>
<dbReference type="STRING" id="1408157.A0A1J7J6D5"/>
<dbReference type="AlphaFoldDB" id="A0A1J7J6D5"/>
<name>A0A1J7J6D5_9PEZI</name>
<evidence type="ECO:0000256" key="3">
    <source>
        <dbReference type="ARBA" id="ARBA00022833"/>
    </source>
</evidence>
<keyword evidence="4" id="KW-0560">Oxidoreductase</keyword>
<comment type="cofactor">
    <cofactor evidence="1">
        <name>Zn(2+)</name>
        <dbReference type="ChEBI" id="CHEBI:29105"/>
    </cofactor>
</comment>
<organism evidence="6 7">
    <name type="scientific">Coniochaeta ligniaria NRRL 30616</name>
    <dbReference type="NCBI Taxonomy" id="1408157"/>
    <lineage>
        <taxon>Eukaryota</taxon>
        <taxon>Fungi</taxon>
        <taxon>Dikarya</taxon>
        <taxon>Ascomycota</taxon>
        <taxon>Pezizomycotina</taxon>
        <taxon>Sordariomycetes</taxon>
        <taxon>Sordariomycetidae</taxon>
        <taxon>Coniochaetales</taxon>
        <taxon>Coniochaetaceae</taxon>
        <taxon>Coniochaeta</taxon>
    </lineage>
</organism>
<dbReference type="Gene3D" id="3.90.180.10">
    <property type="entry name" value="Medium-chain alcohol dehydrogenases, catalytic domain"/>
    <property type="match status" value="1"/>
</dbReference>
<dbReference type="InterPro" id="IPR013149">
    <property type="entry name" value="ADH-like_C"/>
</dbReference>
<evidence type="ECO:0000313" key="7">
    <source>
        <dbReference type="Proteomes" id="UP000182658"/>
    </source>
</evidence>
<dbReference type="Proteomes" id="UP000182658">
    <property type="component" value="Unassembled WGS sequence"/>
</dbReference>
<keyword evidence="2" id="KW-0479">Metal-binding</keyword>
<dbReference type="GO" id="GO:0046872">
    <property type="term" value="F:metal ion binding"/>
    <property type="evidence" value="ECO:0007669"/>
    <property type="project" value="UniProtKB-KW"/>
</dbReference>
<dbReference type="GO" id="GO:0005737">
    <property type="term" value="C:cytoplasm"/>
    <property type="evidence" value="ECO:0007669"/>
    <property type="project" value="TreeGrafter"/>
</dbReference>
<dbReference type="OrthoDB" id="256333at2759"/>
<evidence type="ECO:0000313" key="6">
    <source>
        <dbReference type="EMBL" id="OIW35711.1"/>
    </source>
</evidence>
<evidence type="ECO:0000256" key="2">
    <source>
        <dbReference type="ARBA" id="ARBA00022723"/>
    </source>
</evidence>
<dbReference type="PANTHER" id="PTHR42940:SF7">
    <property type="entry name" value="ALCOHOL DEHYDROGENASE-LIKE N-TERMINAL DOMAIN-CONTAINING PROTEIN"/>
    <property type="match status" value="1"/>
</dbReference>